<protein>
    <submittedName>
        <fullName evidence="2">Uncharacterized protein</fullName>
    </submittedName>
</protein>
<keyword evidence="1" id="KW-0472">Membrane</keyword>
<gene>
    <name evidence="2" type="ORF">DS957_028030</name>
</gene>
<dbReference type="AlphaFoldDB" id="A0A8B3DBU3"/>
<organism evidence="2 3">
    <name type="scientific">Vibrio harveyi</name>
    <name type="common">Beneckea harveyi</name>
    <dbReference type="NCBI Taxonomy" id="669"/>
    <lineage>
        <taxon>Bacteria</taxon>
        <taxon>Pseudomonadati</taxon>
        <taxon>Pseudomonadota</taxon>
        <taxon>Gammaproteobacteria</taxon>
        <taxon>Vibrionales</taxon>
        <taxon>Vibrionaceae</taxon>
        <taxon>Vibrio</taxon>
    </lineage>
</organism>
<proteinExistence type="predicted"/>
<feature type="transmembrane region" description="Helical" evidence="1">
    <location>
        <begin position="56"/>
        <end position="79"/>
    </location>
</feature>
<evidence type="ECO:0000313" key="3">
    <source>
        <dbReference type="Proteomes" id="UP000253437"/>
    </source>
</evidence>
<feature type="transmembrane region" description="Helical" evidence="1">
    <location>
        <begin position="91"/>
        <end position="107"/>
    </location>
</feature>
<name>A0A8B3DBU3_VIBHA</name>
<accession>A0A8B3DBU3</accession>
<evidence type="ECO:0000256" key="1">
    <source>
        <dbReference type="SAM" id="Phobius"/>
    </source>
</evidence>
<evidence type="ECO:0000313" key="2">
    <source>
        <dbReference type="EMBL" id="RIV99470.1"/>
    </source>
</evidence>
<comment type="caution">
    <text evidence="2">The sequence shown here is derived from an EMBL/GenBank/DDBJ whole genome shotgun (WGS) entry which is preliminary data.</text>
</comment>
<keyword evidence="1" id="KW-1133">Transmembrane helix</keyword>
<keyword evidence="1" id="KW-0812">Transmembrane</keyword>
<dbReference type="Proteomes" id="UP000253437">
    <property type="component" value="Unassembled WGS sequence"/>
</dbReference>
<feature type="transmembrane region" description="Helical" evidence="1">
    <location>
        <begin position="25"/>
        <end position="44"/>
    </location>
</feature>
<dbReference type="EMBL" id="QOUW02000253">
    <property type="protein sequence ID" value="RIV99470.1"/>
    <property type="molecule type" value="Genomic_DNA"/>
</dbReference>
<sequence length="113" mass="13265">MPLFQLLLLSNFLLNVSIDLFEVDPLRIVCVFVAFFVSLTFILDEQVWFKSNTEKLLGWLKTLFVSYIACELTLFTNFVHLLVNKYNDPSMSWYLPSLVLLGLWLYGRYQRAS</sequence>
<reference evidence="2 3" key="1">
    <citation type="submission" date="2018-08" db="EMBL/GenBank/DDBJ databases">
        <title>Vibrio harveyi strains pathogenic to white snook Centropomus viridis Lockington (1877) and potential probiotic bacteria.</title>
        <authorList>
            <person name="Soto-Rodriguez S."/>
            <person name="Gomez-Gil B."/>
            <person name="Lozano-Olvera R."/>
        </authorList>
    </citation>
    <scope>NUCLEOTIDE SEQUENCE [LARGE SCALE GENOMIC DNA]</scope>
    <source>
        <strain evidence="2 3">CAIM 1508</strain>
    </source>
</reference>